<dbReference type="AlphaFoldDB" id="A0A7R8V5P7"/>
<dbReference type="Gene3D" id="1.25.10.10">
    <property type="entry name" value="Leucine-rich Repeat Variant"/>
    <property type="match status" value="2"/>
</dbReference>
<evidence type="ECO:0000256" key="1">
    <source>
        <dbReference type="ARBA" id="ARBA00022737"/>
    </source>
</evidence>
<dbReference type="PANTHER" id="PTHR10648:SF1">
    <property type="entry name" value="SERINE_THREONINE-PROTEIN PHOSPHATASE 4 REGULATORY SUBUNIT 1"/>
    <property type="match status" value="1"/>
</dbReference>
<accession>A0A7R8V5P7</accession>
<reference evidence="3 4" key="1">
    <citation type="submission" date="2020-11" db="EMBL/GenBank/DDBJ databases">
        <authorList>
            <person name="Wallbank WR R."/>
            <person name="Pardo Diaz C."/>
            <person name="Kozak K."/>
            <person name="Martin S."/>
            <person name="Jiggins C."/>
            <person name="Moest M."/>
            <person name="Warren A I."/>
            <person name="Generalovic N T."/>
            <person name="Byers J.R.P. K."/>
            <person name="Montejo-Kovacevich G."/>
            <person name="Yen C E."/>
        </authorList>
    </citation>
    <scope>NUCLEOTIDE SEQUENCE [LARGE SCALE GENOMIC DNA]</scope>
</reference>
<evidence type="ECO:0000313" key="4">
    <source>
        <dbReference type="Proteomes" id="UP000594454"/>
    </source>
</evidence>
<dbReference type="InterPro" id="IPR051023">
    <property type="entry name" value="PP2A_Regulatory_Subunit_A"/>
</dbReference>
<protein>
    <recommendedName>
        <fullName evidence="5">Serine/threonine-protein phosphatase 4 regulatory subunit 1</fullName>
    </recommendedName>
</protein>
<dbReference type="OrthoDB" id="8044598at2759"/>
<evidence type="ECO:0000256" key="2">
    <source>
        <dbReference type="SAM" id="MobiDB-lite"/>
    </source>
</evidence>
<dbReference type="Proteomes" id="UP000594454">
    <property type="component" value="Chromosome 6"/>
</dbReference>
<dbReference type="EMBL" id="LR899014">
    <property type="protein sequence ID" value="CAD7092517.1"/>
    <property type="molecule type" value="Genomic_DNA"/>
</dbReference>
<organism evidence="3 4">
    <name type="scientific">Hermetia illucens</name>
    <name type="common">Black soldier fly</name>
    <dbReference type="NCBI Taxonomy" id="343691"/>
    <lineage>
        <taxon>Eukaryota</taxon>
        <taxon>Metazoa</taxon>
        <taxon>Ecdysozoa</taxon>
        <taxon>Arthropoda</taxon>
        <taxon>Hexapoda</taxon>
        <taxon>Insecta</taxon>
        <taxon>Pterygota</taxon>
        <taxon>Neoptera</taxon>
        <taxon>Endopterygota</taxon>
        <taxon>Diptera</taxon>
        <taxon>Brachycera</taxon>
        <taxon>Stratiomyomorpha</taxon>
        <taxon>Stratiomyidae</taxon>
        <taxon>Hermetiinae</taxon>
        <taxon>Hermetia</taxon>
    </lineage>
</organism>
<keyword evidence="4" id="KW-1185">Reference proteome</keyword>
<feature type="compositionally biased region" description="Polar residues" evidence="2">
    <location>
        <begin position="1040"/>
        <end position="1055"/>
    </location>
</feature>
<dbReference type="GO" id="GO:0019888">
    <property type="term" value="F:protein phosphatase regulator activity"/>
    <property type="evidence" value="ECO:0007669"/>
    <property type="project" value="TreeGrafter"/>
</dbReference>
<feature type="region of interest" description="Disordered" evidence="2">
    <location>
        <begin position="1035"/>
        <end position="1075"/>
    </location>
</feature>
<feature type="compositionally biased region" description="Polar residues" evidence="2">
    <location>
        <begin position="458"/>
        <end position="475"/>
    </location>
</feature>
<dbReference type="InterPro" id="IPR011989">
    <property type="entry name" value="ARM-like"/>
</dbReference>
<dbReference type="PANTHER" id="PTHR10648">
    <property type="entry name" value="SERINE/THREONINE-PROTEIN PHOSPHATASE PP2A 65 KDA REGULATORY SUBUNIT"/>
    <property type="match status" value="1"/>
</dbReference>
<dbReference type="InterPro" id="IPR016024">
    <property type="entry name" value="ARM-type_fold"/>
</dbReference>
<feature type="compositionally biased region" description="Basic and acidic residues" evidence="2">
    <location>
        <begin position="489"/>
        <end position="498"/>
    </location>
</feature>
<feature type="compositionally biased region" description="Low complexity" evidence="2">
    <location>
        <begin position="517"/>
        <end position="527"/>
    </location>
</feature>
<proteinExistence type="predicted"/>
<gene>
    <name evidence="3" type="ORF">HERILL_LOCUS14870</name>
</gene>
<sequence>MPKSASRIRAATRQPLGSGAIVGNDAEDSRLHAKRTSGVGITNLPTRLFRQEYGRALLYILRQQPLEEILKNIHDIISTLLMISEDEVSAVRIHLVDQIVSIILQVREHASPDLEYYLYDRLLQILLKYFQDDDYMVKGEASSAINLLLDKGAIDKKMLIERACPIILNYTKHYDDENEEGRTATAVALIGRIAPIIGGEALEELFLDNYLEMCSRAATSIRHPCATIFPVMCQVLGTEITEKRMVDAFIALANSEQWSLRKLCAEHLALVASVCSEECRRDRLTRIVLKLAKDTNNHVVSATFKVLGQYIATFSTPKITGLAYTQEGELYITNPLDSDFSKHSDPQLVASYNDYINRSDEACVQPESRESSLSTSMSLLKITSSPNPWVSSSWSFSSFKTADQDNIKCDSDSMSCEQIAKFIQDHIVEINKKINVDVLMKKRKAVWYNEKLMGGDSGNCSSDDINKLNDTQPPLSTDEGNEGLDMSIGDDKTGEGDRLNNYLTFEHSESKSEEGESLPNLLPSPSSRNYVDKENNSTRSEEGDVLNDSSESPGKKARKSLPPIEHFWRKNTPTDLSSIIKNAIVEAKKLHQQPLHEKRKLMMPPPPPTAIECQTPTSEEPSKPLAWDAFLTNECKSKSTDRLNECQANDFGSAFGDGGDDDDAFNEYNSHKFWYIRPDVVLDNDLVNETPDTHHLDDIISTRAHFDPPTDFNQNIVPVEILETYVKMVLHEEDEEVNLICVYDFPAVAFTLGKQNWHILKKLLQYLCDDLDWKVRKTVATYIDLLAIILGKELATEDLLPIFIGFFKDLDQVKIKAIGNFAKFLKFIDFSKHEEILSNIGICLRIDSKTNWRIKEDLAQQILLIIKWYDSINMHDYLLYLASVTGIFLDDKISCVREVGAEAMTEIIRICNPKEREALIKHYLVKEFSLSYSWRKRQTFVNIFYKFVCCNKSAMDLVEMVLQDIRRLSYDAVPNIRLLVAKSLVQLINNNSHILTSGNCDDVDIVKMVRRLQEDDDRDVREIAQLVDLQCGKQDDSESFKTSTVTAPPSEQTAQFPEERTMTQPADDSTEASRYNYFCEVSE</sequence>
<evidence type="ECO:0008006" key="5">
    <source>
        <dbReference type="Google" id="ProtNLM"/>
    </source>
</evidence>
<dbReference type="GO" id="GO:0005737">
    <property type="term" value="C:cytoplasm"/>
    <property type="evidence" value="ECO:0007669"/>
    <property type="project" value="TreeGrafter"/>
</dbReference>
<feature type="region of interest" description="Disordered" evidence="2">
    <location>
        <begin position="458"/>
        <end position="563"/>
    </location>
</feature>
<name>A0A7R8V5P7_HERIL</name>
<keyword evidence="1" id="KW-0677">Repeat</keyword>
<dbReference type="InParanoid" id="A0A7R8V5P7"/>
<evidence type="ECO:0000313" key="3">
    <source>
        <dbReference type="EMBL" id="CAD7092517.1"/>
    </source>
</evidence>
<dbReference type="SUPFAM" id="SSF48371">
    <property type="entry name" value="ARM repeat"/>
    <property type="match status" value="1"/>
</dbReference>
<feature type="compositionally biased region" description="Basic and acidic residues" evidence="2">
    <location>
        <begin position="530"/>
        <end position="542"/>
    </location>
</feature>